<dbReference type="InterPro" id="IPR006148">
    <property type="entry name" value="Glc/Gal-6P_isomerase"/>
</dbReference>
<evidence type="ECO:0000256" key="3">
    <source>
        <dbReference type="ARBA" id="ARBA00010662"/>
    </source>
</evidence>
<dbReference type="PANTHER" id="PTHR11054">
    <property type="entry name" value="6-PHOSPHOGLUCONOLACTONASE"/>
    <property type="match status" value="1"/>
</dbReference>
<evidence type="ECO:0000256" key="5">
    <source>
        <dbReference type="RuleBase" id="RU365095"/>
    </source>
</evidence>
<dbReference type="FunFam" id="3.40.50.1360:FF:000005">
    <property type="entry name" value="6-phosphogluconolactonase"/>
    <property type="match status" value="1"/>
</dbReference>
<comment type="pathway">
    <text evidence="2">Carbohydrate degradation; pentose phosphate pathway; D-ribulose 5-phosphate from D-glucose 6-phosphate (oxidative stage): step 2/3.</text>
</comment>
<accession>A0AAE1JN01</accession>
<gene>
    <name evidence="7" type="ORF">QN277_017167</name>
</gene>
<dbReference type="GO" id="GO:0006098">
    <property type="term" value="P:pentose-phosphate shunt"/>
    <property type="evidence" value="ECO:0007669"/>
    <property type="project" value="InterPro"/>
</dbReference>
<dbReference type="GO" id="GO:0005975">
    <property type="term" value="P:carbohydrate metabolic process"/>
    <property type="evidence" value="ECO:0007669"/>
    <property type="project" value="InterPro"/>
</dbReference>
<dbReference type="NCBIfam" id="TIGR01198">
    <property type="entry name" value="pgl"/>
    <property type="match status" value="1"/>
</dbReference>
<proteinExistence type="inferred from homology"/>
<evidence type="ECO:0000256" key="2">
    <source>
        <dbReference type="ARBA" id="ARBA00004961"/>
    </source>
</evidence>
<name>A0AAE1JN01_9FABA</name>
<keyword evidence="8" id="KW-1185">Reference proteome</keyword>
<dbReference type="Proteomes" id="UP001293593">
    <property type="component" value="Unassembled WGS sequence"/>
</dbReference>
<dbReference type="Pfam" id="PF01182">
    <property type="entry name" value="Glucosamine_iso"/>
    <property type="match status" value="1"/>
</dbReference>
<evidence type="ECO:0000259" key="6">
    <source>
        <dbReference type="Pfam" id="PF01182"/>
    </source>
</evidence>
<sequence length="321" mass="35280">MAASAPVSFASSSWCNPQTRLLSNPQSSAMAFLSSPQIGHKSLIRPLRSNNGVSPLGPTRLNMPALVVKASMDKNVEVFTKEHLAVSLAKYVADLSHQFIRDRGYFTLALSGNSVKYLRKLVEPPYVDAIPWSKWHIFWVDERVVPRTHVDSNYKFAYDGFISKLLIPPYNVHSIDDALPAEGVADVYETTLRRLVAANVIASSTETKFPKFDLMLLDMGPDGQVGALFPNHPVVSESKKWVTYVKDAPKPPPERITLTLPVINSASNIAMVVTGAGKADAVYTAIEKEEAAGPKLPVQMVSPEGELKWFLDKGAASRLYK</sequence>
<dbReference type="PANTHER" id="PTHR11054:SF10">
    <property type="entry name" value="6-PHOSPHOGLUCONOLACTONASE-RELATED"/>
    <property type="match status" value="1"/>
</dbReference>
<comment type="catalytic activity">
    <reaction evidence="1 5">
        <text>6-phospho-D-glucono-1,5-lactone + H2O = 6-phospho-D-gluconate + H(+)</text>
        <dbReference type="Rhea" id="RHEA:12556"/>
        <dbReference type="ChEBI" id="CHEBI:15377"/>
        <dbReference type="ChEBI" id="CHEBI:15378"/>
        <dbReference type="ChEBI" id="CHEBI:57955"/>
        <dbReference type="ChEBI" id="CHEBI:58759"/>
        <dbReference type="EC" id="3.1.1.31"/>
    </reaction>
</comment>
<feature type="domain" description="Glucosamine/galactosamine-6-phosphate isomerase" evidence="6">
    <location>
        <begin position="80"/>
        <end position="309"/>
    </location>
</feature>
<dbReference type="InterPro" id="IPR039104">
    <property type="entry name" value="6PGL"/>
</dbReference>
<dbReference type="SUPFAM" id="SSF100950">
    <property type="entry name" value="NagB/RpiA/CoA transferase-like"/>
    <property type="match status" value="1"/>
</dbReference>
<keyword evidence="4" id="KW-0378">Hydrolase</keyword>
<dbReference type="EMBL" id="JAWXYG010000004">
    <property type="protein sequence ID" value="KAK4273852.1"/>
    <property type="molecule type" value="Genomic_DNA"/>
</dbReference>
<dbReference type="GO" id="GO:0017057">
    <property type="term" value="F:6-phosphogluconolactonase activity"/>
    <property type="evidence" value="ECO:0007669"/>
    <property type="project" value="UniProtKB-EC"/>
</dbReference>
<dbReference type="InterPro" id="IPR037171">
    <property type="entry name" value="NagB/RpiA_transferase-like"/>
</dbReference>
<dbReference type="AlphaFoldDB" id="A0AAE1JN01"/>
<dbReference type="EC" id="3.1.1.31" evidence="5"/>
<evidence type="ECO:0000256" key="4">
    <source>
        <dbReference type="ARBA" id="ARBA00022801"/>
    </source>
</evidence>
<protein>
    <recommendedName>
        <fullName evidence="5">Probable 6-phosphogluconolactonase</fullName>
        <ecNumber evidence="5">3.1.1.31</ecNumber>
    </recommendedName>
</protein>
<reference evidence="7" key="1">
    <citation type="submission" date="2023-10" db="EMBL/GenBank/DDBJ databases">
        <title>Chromosome-level genome of the transformable northern wattle, Acacia crassicarpa.</title>
        <authorList>
            <person name="Massaro I."/>
            <person name="Sinha N.R."/>
            <person name="Poethig S."/>
            <person name="Leichty A.R."/>
        </authorList>
    </citation>
    <scope>NUCLEOTIDE SEQUENCE</scope>
    <source>
        <strain evidence="7">Acra3RX</strain>
        <tissue evidence="7">Leaf</tissue>
    </source>
</reference>
<organism evidence="7 8">
    <name type="scientific">Acacia crassicarpa</name>
    <name type="common">northern wattle</name>
    <dbReference type="NCBI Taxonomy" id="499986"/>
    <lineage>
        <taxon>Eukaryota</taxon>
        <taxon>Viridiplantae</taxon>
        <taxon>Streptophyta</taxon>
        <taxon>Embryophyta</taxon>
        <taxon>Tracheophyta</taxon>
        <taxon>Spermatophyta</taxon>
        <taxon>Magnoliopsida</taxon>
        <taxon>eudicotyledons</taxon>
        <taxon>Gunneridae</taxon>
        <taxon>Pentapetalae</taxon>
        <taxon>rosids</taxon>
        <taxon>fabids</taxon>
        <taxon>Fabales</taxon>
        <taxon>Fabaceae</taxon>
        <taxon>Caesalpinioideae</taxon>
        <taxon>mimosoid clade</taxon>
        <taxon>Acacieae</taxon>
        <taxon>Acacia</taxon>
    </lineage>
</organism>
<evidence type="ECO:0000256" key="1">
    <source>
        <dbReference type="ARBA" id="ARBA00000832"/>
    </source>
</evidence>
<evidence type="ECO:0000313" key="8">
    <source>
        <dbReference type="Proteomes" id="UP001293593"/>
    </source>
</evidence>
<evidence type="ECO:0000313" key="7">
    <source>
        <dbReference type="EMBL" id="KAK4273852.1"/>
    </source>
</evidence>
<dbReference type="CDD" id="cd01400">
    <property type="entry name" value="6PGL"/>
    <property type="match status" value="1"/>
</dbReference>
<comment type="similarity">
    <text evidence="3 5">Belongs to the glucosamine/galactosamine-6-phosphate isomerase family. 6-phosphogluconolactonase subfamily.</text>
</comment>
<dbReference type="Gene3D" id="3.40.50.1360">
    <property type="match status" value="1"/>
</dbReference>
<comment type="caution">
    <text evidence="7">The sequence shown here is derived from an EMBL/GenBank/DDBJ whole genome shotgun (WGS) entry which is preliminary data.</text>
</comment>
<dbReference type="InterPro" id="IPR005900">
    <property type="entry name" value="6-phosphogluconolactonase_DevB"/>
</dbReference>